<evidence type="ECO:0000256" key="3">
    <source>
        <dbReference type="ARBA" id="ARBA00023002"/>
    </source>
</evidence>
<keyword evidence="2" id="KW-0521">NADP</keyword>
<reference evidence="4" key="1">
    <citation type="submission" date="2021-10" db="EMBL/GenBank/DDBJ databases">
        <title>De novo Genome Assembly of Clathrus columnatus (Basidiomycota, Fungi) Using Illumina and Nanopore Sequence Data.</title>
        <authorList>
            <person name="Ogiso-Tanaka E."/>
            <person name="Itagaki H."/>
            <person name="Hosoya T."/>
            <person name="Hosaka K."/>
        </authorList>
    </citation>
    <scope>NUCLEOTIDE SEQUENCE</scope>
    <source>
        <strain evidence="4">MO-923</strain>
    </source>
</reference>
<evidence type="ECO:0008006" key="6">
    <source>
        <dbReference type="Google" id="ProtNLM"/>
    </source>
</evidence>
<dbReference type="PANTHER" id="PTHR43477">
    <property type="entry name" value="DIHYDROANTICAPSIN 7-DEHYDROGENASE"/>
    <property type="match status" value="1"/>
</dbReference>
<dbReference type="InterPro" id="IPR036291">
    <property type="entry name" value="NAD(P)-bd_dom_sf"/>
</dbReference>
<evidence type="ECO:0000313" key="4">
    <source>
        <dbReference type="EMBL" id="GJJ14626.1"/>
    </source>
</evidence>
<dbReference type="PRINTS" id="PR00081">
    <property type="entry name" value="GDHRDH"/>
</dbReference>
<comment type="caution">
    <text evidence="4">The sequence shown here is derived from an EMBL/GenBank/DDBJ whole genome shotgun (WGS) entry which is preliminary data.</text>
</comment>
<organism evidence="4 5">
    <name type="scientific">Clathrus columnatus</name>
    <dbReference type="NCBI Taxonomy" id="1419009"/>
    <lineage>
        <taxon>Eukaryota</taxon>
        <taxon>Fungi</taxon>
        <taxon>Dikarya</taxon>
        <taxon>Basidiomycota</taxon>
        <taxon>Agaricomycotina</taxon>
        <taxon>Agaricomycetes</taxon>
        <taxon>Phallomycetidae</taxon>
        <taxon>Phallales</taxon>
        <taxon>Clathraceae</taxon>
        <taxon>Clathrus</taxon>
    </lineage>
</organism>
<dbReference type="Proteomes" id="UP001050691">
    <property type="component" value="Unassembled WGS sequence"/>
</dbReference>
<dbReference type="InterPro" id="IPR057571">
    <property type="entry name" value="SDR_PhqE-like"/>
</dbReference>
<dbReference type="AlphaFoldDB" id="A0AAV5AJ01"/>
<proteinExistence type="inferred from homology"/>
<dbReference type="Pfam" id="PF23441">
    <property type="entry name" value="SDR"/>
    <property type="match status" value="1"/>
</dbReference>
<evidence type="ECO:0000256" key="2">
    <source>
        <dbReference type="ARBA" id="ARBA00022857"/>
    </source>
</evidence>
<dbReference type="EMBL" id="BPWL01000010">
    <property type="protein sequence ID" value="GJJ14626.1"/>
    <property type="molecule type" value="Genomic_DNA"/>
</dbReference>
<gene>
    <name evidence="4" type="ORF">Clacol_008892</name>
</gene>
<dbReference type="InterPro" id="IPR002347">
    <property type="entry name" value="SDR_fam"/>
</dbReference>
<evidence type="ECO:0000256" key="1">
    <source>
        <dbReference type="ARBA" id="ARBA00006484"/>
    </source>
</evidence>
<dbReference type="PANTHER" id="PTHR43477:SF1">
    <property type="entry name" value="DIHYDROANTICAPSIN 7-DEHYDROGENASE"/>
    <property type="match status" value="1"/>
</dbReference>
<comment type="similarity">
    <text evidence="1">Belongs to the short-chain dehydrogenases/reductases (SDR) family.</text>
</comment>
<keyword evidence="3" id="KW-0560">Oxidoreductase</keyword>
<keyword evidence="5" id="KW-1185">Reference proteome</keyword>
<dbReference type="GO" id="GO:0016491">
    <property type="term" value="F:oxidoreductase activity"/>
    <property type="evidence" value="ECO:0007669"/>
    <property type="project" value="UniProtKB-KW"/>
</dbReference>
<evidence type="ECO:0000313" key="5">
    <source>
        <dbReference type="Proteomes" id="UP001050691"/>
    </source>
</evidence>
<dbReference type="InterPro" id="IPR051122">
    <property type="entry name" value="SDR_DHRS6-like"/>
</dbReference>
<accession>A0AAV5AJ01</accession>
<dbReference type="Gene3D" id="3.40.50.720">
    <property type="entry name" value="NAD(P)-binding Rossmann-like Domain"/>
    <property type="match status" value="1"/>
</dbReference>
<name>A0AAV5AJ01_9AGAM</name>
<dbReference type="SUPFAM" id="SSF51735">
    <property type="entry name" value="NAD(P)-binding Rossmann-fold domains"/>
    <property type="match status" value="1"/>
</dbReference>
<sequence>MVNLSGQTILIFGGSSGVGYSVAVGCLKDQAKLVIVASSNPQRVENAVKKLVDAKLGPGQVSGRTVNAKDEEALKALLEEVGQVDHVVWTSGDPLAFTFPDVTMEVAKSAFEVRFWGPVMVAKYAKFKPNGSLTFTSSSTVTKPTKAFTIPNCAVGAVETLGRSLAIDLAPVRVNSVRLGVIDTELWEWQGPEVKKYIFDLITSHAPVGHVGSPEAAAEAYMFLMRCDFITGQTIPVDGGYTCV</sequence>
<protein>
    <recommendedName>
        <fullName evidence="6">NAD(P)-binding protein</fullName>
    </recommendedName>
</protein>
<dbReference type="CDD" id="cd05233">
    <property type="entry name" value="SDR_c"/>
    <property type="match status" value="1"/>
</dbReference>